<comment type="caution">
    <text evidence="2">The sequence shown here is derived from an EMBL/GenBank/DDBJ whole genome shotgun (WGS) entry which is preliminary data.</text>
</comment>
<feature type="compositionally biased region" description="Gly residues" evidence="1">
    <location>
        <begin position="270"/>
        <end position="315"/>
    </location>
</feature>
<feature type="compositionally biased region" description="Low complexity" evidence="1">
    <location>
        <begin position="316"/>
        <end position="343"/>
    </location>
</feature>
<gene>
    <name evidence="2" type="ORF">GTS_22860</name>
</gene>
<feature type="compositionally biased region" description="Low complexity" evidence="1">
    <location>
        <begin position="145"/>
        <end position="157"/>
    </location>
</feature>
<dbReference type="OrthoDB" id="3638056at2"/>
<keyword evidence="3" id="KW-1185">Reference proteome</keyword>
<dbReference type="InterPro" id="IPR038332">
    <property type="entry name" value="PPE_sf"/>
</dbReference>
<feature type="compositionally biased region" description="Gly residues" evidence="1">
    <location>
        <begin position="239"/>
        <end position="262"/>
    </location>
</feature>
<feature type="compositionally biased region" description="Gly residues" evidence="1">
    <location>
        <begin position="175"/>
        <end position="195"/>
    </location>
</feature>
<protein>
    <recommendedName>
        <fullName evidence="4">PPE family domain-containing protein</fullName>
    </recommendedName>
</protein>
<evidence type="ECO:0000313" key="2">
    <source>
        <dbReference type="EMBL" id="GDY30653.1"/>
    </source>
</evidence>
<dbReference type="AlphaFoldDB" id="A0A4D4J9Z7"/>
<dbReference type="Gene3D" id="1.20.1260.20">
    <property type="entry name" value="PPE superfamily"/>
    <property type="match status" value="1"/>
</dbReference>
<reference evidence="3" key="1">
    <citation type="submission" date="2019-04" db="EMBL/GenBank/DDBJ databases">
        <title>Draft genome sequence of Pseudonocardiaceae bacterium SL3-2-4.</title>
        <authorList>
            <person name="Ningsih F."/>
            <person name="Yokota A."/>
            <person name="Sakai Y."/>
            <person name="Nanatani K."/>
            <person name="Yabe S."/>
            <person name="Oetari A."/>
            <person name="Sjamsuridzal W."/>
        </authorList>
    </citation>
    <scope>NUCLEOTIDE SEQUENCE [LARGE SCALE GENOMIC DNA]</scope>
    <source>
        <strain evidence="3">SL3-2-4</strain>
    </source>
</reference>
<dbReference type="RefSeq" id="WP_137813746.1">
    <property type="nucleotide sequence ID" value="NZ_BJFL01000008.1"/>
</dbReference>
<feature type="compositionally biased region" description="Gly residues" evidence="1">
    <location>
        <begin position="344"/>
        <end position="356"/>
    </location>
</feature>
<dbReference type="Proteomes" id="UP000298860">
    <property type="component" value="Unassembled WGS sequence"/>
</dbReference>
<sequence>MGLKADEIYQKMSQADASSLDMAKASAQSAAAHYSDLEQQVRELSQMIAAGWQGNAAQAAQAGTTPLSTMVASAHGELAIHQKALADQQEAVNTVKGAVQPVPAEPPHNNLLNEMTPWHTDLDTQIDNYNNTANANTAAYNTYVQSSSSNGSAMPSSFPGVAPDGSNVTVTAPDQGGGTSGGWSGTPYAGAGGGTTRTSSAGWGGSPRAGGSAAPIGGWTGSPGAGSLRTDAAQWAGGPNVGGPGGGPASWGPNTGGPGGPGENPAAFGPFGGGPLGGVGEPEGGFGGRGGAGSARFGAGAGAGGAGSSGRGAPGAGNTMGAQEEAMGRAAAARGMAGAAGARGAAGGPMGMGGRGGKGEEDGEHRSASYLVGDRSSELAGDLPLTAPPVIGE</sequence>
<evidence type="ECO:0000256" key="1">
    <source>
        <dbReference type="SAM" id="MobiDB-lite"/>
    </source>
</evidence>
<evidence type="ECO:0008006" key="4">
    <source>
        <dbReference type="Google" id="ProtNLM"/>
    </source>
</evidence>
<organism evidence="2 3">
    <name type="scientific">Gandjariella thermophila</name>
    <dbReference type="NCBI Taxonomy" id="1931992"/>
    <lineage>
        <taxon>Bacteria</taxon>
        <taxon>Bacillati</taxon>
        <taxon>Actinomycetota</taxon>
        <taxon>Actinomycetes</taxon>
        <taxon>Pseudonocardiales</taxon>
        <taxon>Pseudonocardiaceae</taxon>
        <taxon>Gandjariella</taxon>
    </lineage>
</organism>
<feature type="region of interest" description="Disordered" evidence="1">
    <location>
        <begin position="145"/>
        <end position="393"/>
    </location>
</feature>
<proteinExistence type="predicted"/>
<accession>A0A4D4J9Z7</accession>
<evidence type="ECO:0000313" key="3">
    <source>
        <dbReference type="Proteomes" id="UP000298860"/>
    </source>
</evidence>
<dbReference type="EMBL" id="BJFL01000008">
    <property type="protein sequence ID" value="GDY30653.1"/>
    <property type="molecule type" value="Genomic_DNA"/>
</dbReference>
<feature type="compositionally biased region" description="Basic and acidic residues" evidence="1">
    <location>
        <begin position="357"/>
        <end position="367"/>
    </location>
</feature>
<name>A0A4D4J9Z7_9PSEU</name>